<evidence type="ECO:0000313" key="3">
    <source>
        <dbReference type="Proteomes" id="UP001217089"/>
    </source>
</evidence>
<dbReference type="InterPro" id="IPR036638">
    <property type="entry name" value="HLH_DNA-bd_sf"/>
</dbReference>
<dbReference type="Pfam" id="PF00010">
    <property type="entry name" value="HLH"/>
    <property type="match status" value="1"/>
</dbReference>
<dbReference type="Gene3D" id="4.10.280.10">
    <property type="entry name" value="Helix-loop-helix DNA-binding domain"/>
    <property type="match status" value="1"/>
</dbReference>
<protein>
    <recommendedName>
        <fullName evidence="1">BHLH domain-containing protein</fullName>
    </recommendedName>
</protein>
<accession>A0ABQ9E0L0</accession>
<proteinExistence type="predicted"/>
<keyword evidence="3" id="KW-1185">Reference proteome</keyword>
<dbReference type="InterPro" id="IPR011598">
    <property type="entry name" value="bHLH_dom"/>
</dbReference>
<dbReference type="CDD" id="cd11442">
    <property type="entry name" value="bHLH_AtPRE_like"/>
    <property type="match status" value="1"/>
</dbReference>
<dbReference type="EMBL" id="JARBDR010000921">
    <property type="protein sequence ID" value="KAJ8298685.1"/>
    <property type="molecule type" value="Genomic_DNA"/>
</dbReference>
<reference evidence="2 3" key="1">
    <citation type="submission" date="2022-12" db="EMBL/GenBank/DDBJ databases">
        <title>Chromosome-level genome of Tegillarca granosa.</title>
        <authorList>
            <person name="Kim J."/>
        </authorList>
    </citation>
    <scope>NUCLEOTIDE SEQUENCE [LARGE SCALE GENOMIC DNA]</scope>
    <source>
        <strain evidence="2">Teg-2019</strain>
        <tissue evidence="2">Adductor muscle</tissue>
    </source>
</reference>
<evidence type="ECO:0000259" key="1">
    <source>
        <dbReference type="PROSITE" id="PS50888"/>
    </source>
</evidence>
<comment type="caution">
    <text evidence="2">The sequence shown here is derived from an EMBL/GenBank/DDBJ whole genome shotgun (WGS) entry which is preliminary data.</text>
</comment>
<dbReference type="PROSITE" id="PS50888">
    <property type="entry name" value="BHLH"/>
    <property type="match status" value="1"/>
</dbReference>
<name>A0ABQ9E0L0_TEGGR</name>
<gene>
    <name evidence="2" type="ORF">KUTeg_022745</name>
</gene>
<feature type="domain" description="BHLH" evidence="1">
    <location>
        <begin position="17"/>
        <end position="69"/>
    </location>
</feature>
<evidence type="ECO:0000313" key="2">
    <source>
        <dbReference type="EMBL" id="KAJ8298685.1"/>
    </source>
</evidence>
<dbReference type="Proteomes" id="UP001217089">
    <property type="component" value="Unassembled WGS sequence"/>
</dbReference>
<organism evidence="2 3">
    <name type="scientific">Tegillarca granosa</name>
    <name type="common">Malaysian cockle</name>
    <name type="synonym">Anadara granosa</name>
    <dbReference type="NCBI Taxonomy" id="220873"/>
    <lineage>
        <taxon>Eukaryota</taxon>
        <taxon>Metazoa</taxon>
        <taxon>Spiralia</taxon>
        <taxon>Lophotrochozoa</taxon>
        <taxon>Mollusca</taxon>
        <taxon>Bivalvia</taxon>
        <taxon>Autobranchia</taxon>
        <taxon>Pteriomorphia</taxon>
        <taxon>Arcoida</taxon>
        <taxon>Arcoidea</taxon>
        <taxon>Arcidae</taxon>
        <taxon>Tegillarca</taxon>
    </lineage>
</organism>
<dbReference type="SUPFAM" id="SSF47459">
    <property type="entry name" value="HLH, helix-loop-helix DNA-binding domain"/>
    <property type="match status" value="1"/>
</dbReference>
<sequence>MKMVQTKPLKFNKISTSQRVAKKHLKLHVKRLRDLEYSRLREMVPSIASKEKVSKVTVIEEAVKYIDELHKALLERLQRKVYTGSVEECQRV</sequence>